<dbReference type="EMBL" id="CM029045">
    <property type="protein sequence ID" value="KAG2597630.1"/>
    <property type="molecule type" value="Genomic_DNA"/>
</dbReference>
<sequence>MKIRSPPIPGLSPLIVNLCKVYNGGLPHDTEMVDDDYDDEEDAYYELEEEEEDEDGDDEDEVEDDDDEGFQMVDVDMGSFY</sequence>
<reference evidence="2" key="1">
    <citation type="submission" date="2020-05" db="EMBL/GenBank/DDBJ databases">
        <title>WGS assembly of Panicum virgatum.</title>
        <authorList>
            <person name="Lovell J.T."/>
            <person name="Jenkins J."/>
            <person name="Shu S."/>
            <person name="Juenger T.E."/>
            <person name="Schmutz J."/>
        </authorList>
    </citation>
    <scope>NUCLEOTIDE SEQUENCE</scope>
    <source>
        <strain evidence="2">AP13</strain>
    </source>
</reference>
<dbReference type="Proteomes" id="UP000823388">
    <property type="component" value="Chromosome 5K"/>
</dbReference>
<protein>
    <submittedName>
        <fullName evidence="2">Uncharacterized protein</fullName>
    </submittedName>
</protein>
<dbReference type="AlphaFoldDB" id="A0A8T0SGW6"/>
<proteinExistence type="predicted"/>
<evidence type="ECO:0000313" key="3">
    <source>
        <dbReference type="Proteomes" id="UP000823388"/>
    </source>
</evidence>
<organism evidence="2 3">
    <name type="scientific">Panicum virgatum</name>
    <name type="common">Blackwell switchgrass</name>
    <dbReference type="NCBI Taxonomy" id="38727"/>
    <lineage>
        <taxon>Eukaryota</taxon>
        <taxon>Viridiplantae</taxon>
        <taxon>Streptophyta</taxon>
        <taxon>Embryophyta</taxon>
        <taxon>Tracheophyta</taxon>
        <taxon>Spermatophyta</taxon>
        <taxon>Magnoliopsida</taxon>
        <taxon>Liliopsida</taxon>
        <taxon>Poales</taxon>
        <taxon>Poaceae</taxon>
        <taxon>PACMAD clade</taxon>
        <taxon>Panicoideae</taxon>
        <taxon>Panicodae</taxon>
        <taxon>Paniceae</taxon>
        <taxon>Panicinae</taxon>
        <taxon>Panicum</taxon>
        <taxon>Panicum sect. Hiantes</taxon>
    </lineage>
</organism>
<feature type="compositionally biased region" description="Acidic residues" evidence="1">
    <location>
        <begin position="32"/>
        <end position="69"/>
    </location>
</feature>
<name>A0A8T0SGW6_PANVG</name>
<evidence type="ECO:0000256" key="1">
    <source>
        <dbReference type="SAM" id="MobiDB-lite"/>
    </source>
</evidence>
<accession>A0A8T0SGW6</accession>
<evidence type="ECO:0000313" key="2">
    <source>
        <dbReference type="EMBL" id="KAG2597630.1"/>
    </source>
</evidence>
<gene>
    <name evidence="2" type="ORF">PVAP13_5KG239107</name>
</gene>
<feature type="region of interest" description="Disordered" evidence="1">
    <location>
        <begin position="28"/>
        <end position="81"/>
    </location>
</feature>
<keyword evidence="3" id="KW-1185">Reference proteome</keyword>
<comment type="caution">
    <text evidence="2">The sequence shown here is derived from an EMBL/GenBank/DDBJ whole genome shotgun (WGS) entry which is preliminary data.</text>
</comment>